<keyword evidence="4" id="KW-1185">Reference proteome</keyword>
<feature type="chain" id="PRO_5037172054" evidence="2">
    <location>
        <begin position="23"/>
        <end position="343"/>
    </location>
</feature>
<dbReference type="GO" id="GO:0015888">
    <property type="term" value="P:thiamine transport"/>
    <property type="evidence" value="ECO:0007669"/>
    <property type="project" value="TreeGrafter"/>
</dbReference>
<proteinExistence type="predicted"/>
<protein>
    <submittedName>
        <fullName evidence="3">ABC transporter substrate-binding protein</fullName>
    </submittedName>
</protein>
<dbReference type="AlphaFoldDB" id="A0A975S1G0"/>
<gene>
    <name evidence="3" type="ORF">KM031_15895</name>
</gene>
<dbReference type="CDD" id="cd13589">
    <property type="entry name" value="PBP2_polyamine_RpCGA009"/>
    <property type="match status" value="1"/>
</dbReference>
<accession>A0A975S1G0</accession>
<evidence type="ECO:0000256" key="2">
    <source>
        <dbReference type="SAM" id="SignalP"/>
    </source>
</evidence>
<evidence type="ECO:0000256" key="1">
    <source>
        <dbReference type="ARBA" id="ARBA00022729"/>
    </source>
</evidence>
<dbReference type="InterPro" id="IPR006059">
    <property type="entry name" value="SBP"/>
</dbReference>
<reference evidence="3" key="1">
    <citation type="submission" date="2021-06" db="EMBL/GenBank/DDBJ databases">
        <title>Direct submission.</title>
        <authorList>
            <person name="Lee C.-S."/>
            <person name="Jin L."/>
        </authorList>
    </citation>
    <scope>NUCLEOTIDE SEQUENCE</scope>
    <source>
        <strain evidence="3">Con5</strain>
    </source>
</reference>
<evidence type="ECO:0000313" key="4">
    <source>
        <dbReference type="Proteomes" id="UP000679352"/>
    </source>
</evidence>
<dbReference type="Pfam" id="PF13416">
    <property type="entry name" value="SBP_bac_8"/>
    <property type="match status" value="1"/>
</dbReference>
<dbReference type="Gene3D" id="3.40.190.10">
    <property type="entry name" value="Periplasmic binding protein-like II"/>
    <property type="match status" value="2"/>
</dbReference>
<dbReference type="PANTHER" id="PTHR30006:SF2">
    <property type="entry name" value="ABC TRANSPORTER SUBSTRATE-BINDING PROTEIN"/>
    <property type="match status" value="1"/>
</dbReference>
<dbReference type="GO" id="GO:0030288">
    <property type="term" value="C:outer membrane-bounded periplasmic space"/>
    <property type="evidence" value="ECO:0007669"/>
    <property type="project" value="TreeGrafter"/>
</dbReference>
<dbReference type="PANTHER" id="PTHR30006">
    <property type="entry name" value="THIAMINE-BINDING PERIPLASMIC PROTEIN-RELATED"/>
    <property type="match status" value="1"/>
</dbReference>
<feature type="signal peptide" evidence="2">
    <location>
        <begin position="1"/>
        <end position="22"/>
    </location>
</feature>
<dbReference type="SUPFAM" id="SSF53850">
    <property type="entry name" value="Periplasmic binding protein-like II"/>
    <property type="match status" value="1"/>
</dbReference>
<dbReference type="GO" id="GO:0030975">
    <property type="term" value="F:thiamine binding"/>
    <property type="evidence" value="ECO:0007669"/>
    <property type="project" value="TreeGrafter"/>
</dbReference>
<dbReference type="GO" id="GO:0030976">
    <property type="term" value="F:thiamine pyrophosphate binding"/>
    <property type="evidence" value="ECO:0007669"/>
    <property type="project" value="TreeGrafter"/>
</dbReference>
<dbReference type="RefSeq" id="WP_215504477.1">
    <property type="nucleotide sequence ID" value="NZ_CP076361.1"/>
</dbReference>
<sequence length="343" mass="35618">MRTKHMLFASVAGLVGAAQALSAETLTVAYYGGNWGEAFDACVAKPFTATTGIAVIAEIGNSTTTLSKLQQQAGAATIDVAYMDGGISEIAEAAGVLAPIPLETMAHAKSLLPKAAYRNGDHVFAVSAGYYSLGLTYSTLEVPSAPESWDALWDEAYAGAVAIPSPNNSAGVPFILFLNDLYGAGDSTQDAVFAKLATLDAGLLYDTSGAASNAFQNGEVAIGAHFNVGAWDLIDAGLPIGFTVPKEGVWATDARMHIVKGSKAPEAAAKFIDTAMTPAAATCLAENLYLGPAISGVDLPADVARKLPWGETGSVADLKLFDWATVNAQRPALTDRWNREIAN</sequence>
<dbReference type="KEGG" id="gfu:KM031_15895"/>
<name>A0A975S1G0_9RHOB</name>
<dbReference type="Proteomes" id="UP000679352">
    <property type="component" value="Chromosome"/>
</dbReference>
<organism evidence="3 4">
    <name type="scientific">Gemmobacter fulvus</name>
    <dbReference type="NCBI Taxonomy" id="2840474"/>
    <lineage>
        <taxon>Bacteria</taxon>
        <taxon>Pseudomonadati</taxon>
        <taxon>Pseudomonadota</taxon>
        <taxon>Alphaproteobacteria</taxon>
        <taxon>Rhodobacterales</taxon>
        <taxon>Paracoccaceae</taxon>
        <taxon>Gemmobacter</taxon>
    </lineage>
</organism>
<evidence type="ECO:0000313" key="3">
    <source>
        <dbReference type="EMBL" id="QWK90276.1"/>
    </source>
</evidence>
<keyword evidence="1 2" id="KW-0732">Signal</keyword>
<dbReference type="EMBL" id="CP076361">
    <property type="protein sequence ID" value="QWK90276.1"/>
    <property type="molecule type" value="Genomic_DNA"/>
</dbReference>